<keyword evidence="5 7" id="KW-1133">Transmembrane helix</keyword>
<dbReference type="PANTHER" id="PTHR30012:SF0">
    <property type="entry name" value="TYPE II SECRETION SYSTEM PROTEIN F-RELATED"/>
    <property type="match status" value="1"/>
</dbReference>
<keyword evidence="10" id="KW-1185">Reference proteome</keyword>
<dbReference type="NCBIfam" id="NF041012">
    <property type="entry name" value="T4P_ComGB"/>
    <property type="match status" value="1"/>
</dbReference>
<dbReference type="InterPro" id="IPR018076">
    <property type="entry name" value="T2SS_GspF_dom"/>
</dbReference>
<feature type="transmembrane region" description="Helical" evidence="7">
    <location>
        <begin position="309"/>
        <end position="337"/>
    </location>
</feature>
<evidence type="ECO:0000256" key="6">
    <source>
        <dbReference type="ARBA" id="ARBA00023136"/>
    </source>
</evidence>
<dbReference type="OrthoDB" id="1638902at2"/>
<evidence type="ECO:0000256" key="4">
    <source>
        <dbReference type="ARBA" id="ARBA00022692"/>
    </source>
</evidence>
<organism evidence="9 10">
    <name type="scientific">Sporolactobacillus shoreae</name>
    <dbReference type="NCBI Taxonomy" id="1465501"/>
    <lineage>
        <taxon>Bacteria</taxon>
        <taxon>Bacillati</taxon>
        <taxon>Bacillota</taxon>
        <taxon>Bacilli</taxon>
        <taxon>Bacillales</taxon>
        <taxon>Sporolactobacillaceae</taxon>
        <taxon>Sporolactobacillus</taxon>
    </lineage>
</organism>
<dbReference type="PRINTS" id="PR00812">
    <property type="entry name" value="BCTERIALGSPF"/>
</dbReference>
<dbReference type="AlphaFoldDB" id="A0A4Z0GKB3"/>
<protein>
    <submittedName>
        <fullName evidence="9">Type II secretion system F family protein</fullName>
    </submittedName>
</protein>
<name>A0A4Z0GKB3_9BACL</name>
<feature type="domain" description="Type II secretion system protein GspF" evidence="8">
    <location>
        <begin position="15"/>
        <end position="135"/>
    </location>
</feature>
<comment type="subcellular location">
    <subcellularLocation>
        <location evidence="1">Cell membrane</location>
        <topology evidence="1">Multi-pass membrane protein</topology>
    </subcellularLocation>
</comment>
<dbReference type="RefSeq" id="WP_135349753.1">
    <property type="nucleotide sequence ID" value="NZ_SRJD01000025.1"/>
</dbReference>
<gene>
    <name evidence="9" type="ORF">E4665_15755</name>
</gene>
<feature type="transmembrane region" description="Helical" evidence="7">
    <location>
        <begin position="154"/>
        <end position="181"/>
    </location>
</feature>
<dbReference type="Pfam" id="PF00482">
    <property type="entry name" value="T2SSF"/>
    <property type="match status" value="2"/>
</dbReference>
<feature type="transmembrane region" description="Helical" evidence="7">
    <location>
        <begin position="111"/>
        <end position="134"/>
    </location>
</feature>
<evidence type="ECO:0000256" key="2">
    <source>
        <dbReference type="ARBA" id="ARBA00005745"/>
    </source>
</evidence>
<keyword evidence="3" id="KW-1003">Cell membrane</keyword>
<comment type="similarity">
    <text evidence="2">Belongs to the GSP F family.</text>
</comment>
<evidence type="ECO:0000256" key="5">
    <source>
        <dbReference type="ARBA" id="ARBA00022989"/>
    </source>
</evidence>
<evidence type="ECO:0000256" key="7">
    <source>
        <dbReference type="SAM" id="Phobius"/>
    </source>
</evidence>
<dbReference type="InterPro" id="IPR003004">
    <property type="entry name" value="GspF/PilC"/>
</dbReference>
<evidence type="ECO:0000259" key="8">
    <source>
        <dbReference type="Pfam" id="PF00482"/>
    </source>
</evidence>
<reference evidence="9 10" key="1">
    <citation type="journal article" date="2015" name="Int. J. Syst. Evol. Microbiol.">
        <title>Sporolactobacillus shoreae sp. nov. and Sporolactobacillus spathodeae sp. nov., two spore-forming lactic acid bacteria isolated from tree barks in Thailand.</title>
        <authorList>
            <person name="Thamacharoensuk T."/>
            <person name="Kitahara M."/>
            <person name="Ohkuma M."/>
            <person name="Thongchul N."/>
            <person name="Tanasupawat S."/>
        </authorList>
    </citation>
    <scope>NUCLEOTIDE SEQUENCE [LARGE SCALE GENOMIC DNA]</scope>
    <source>
        <strain evidence="9 10">BK92</strain>
    </source>
</reference>
<proteinExistence type="inferred from homology"/>
<keyword evidence="4 7" id="KW-0812">Transmembrane</keyword>
<comment type="caution">
    <text evidence="9">The sequence shown here is derived from an EMBL/GenBank/DDBJ whole genome shotgun (WGS) entry which is preliminary data.</text>
</comment>
<keyword evidence="6 7" id="KW-0472">Membrane</keyword>
<dbReference type="Gene3D" id="1.20.81.30">
    <property type="entry name" value="Type II secretion system (T2SS), domain F"/>
    <property type="match status" value="2"/>
</dbReference>
<dbReference type="PANTHER" id="PTHR30012">
    <property type="entry name" value="GENERAL SECRETION PATHWAY PROTEIN"/>
    <property type="match status" value="1"/>
</dbReference>
<dbReference type="Proteomes" id="UP000298347">
    <property type="component" value="Unassembled WGS sequence"/>
</dbReference>
<dbReference type="EMBL" id="SRJD01000025">
    <property type="protein sequence ID" value="TGA96409.1"/>
    <property type="molecule type" value="Genomic_DNA"/>
</dbReference>
<feature type="domain" description="Type II secretion system protein GspF" evidence="8">
    <location>
        <begin position="214"/>
        <end position="335"/>
    </location>
</feature>
<dbReference type="InterPro" id="IPR047692">
    <property type="entry name" value="T4P_ComGB"/>
</dbReference>
<sequence>MIFKKNWTKKEQAEFLIHVGECLSDGYPLELSIRLQLFNQSLPARDELEMMLERLKNGSSFLDALSDSGFPREISSSIYFSEASGKLARGMIEAGRMMERREGYKKKLSQLLRYPIMLLWILTLMFIIIGRFLLPSFSRLYQTLSIDLPLTTKLIIYLTDHSYFLIVLLGFAVVSFTLTFFHFRRLSAEKQLSILIHFPLAASFTRHYITYHFSFYIGSLLRAGLSIRQAVETLSEKGTTAFLKYEATRIRRSLLDGIRFEKIVLDSPFYLPELATVLYHGQLNSIPGEALCKYSTVVMDRMERRIHTFLSVLQPALLLIIGGLILGMFASVLLPVFQMVNGL</sequence>
<evidence type="ECO:0000313" key="9">
    <source>
        <dbReference type="EMBL" id="TGA96409.1"/>
    </source>
</evidence>
<evidence type="ECO:0000256" key="1">
    <source>
        <dbReference type="ARBA" id="ARBA00004651"/>
    </source>
</evidence>
<dbReference type="GO" id="GO:0005886">
    <property type="term" value="C:plasma membrane"/>
    <property type="evidence" value="ECO:0007669"/>
    <property type="project" value="UniProtKB-SubCell"/>
</dbReference>
<dbReference type="InterPro" id="IPR042094">
    <property type="entry name" value="T2SS_GspF_sf"/>
</dbReference>
<accession>A0A4Z0GKB3</accession>
<evidence type="ECO:0000256" key="3">
    <source>
        <dbReference type="ARBA" id="ARBA00022475"/>
    </source>
</evidence>
<evidence type="ECO:0000313" key="10">
    <source>
        <dbReference type="Proteomes" id="UP000298347"/>
    </source>
</evidence>